<comment type="caution">
    <text evidence="1">The sequence shown here is derived from an EMBL/GenBank/DDBJ whole genome shotgun (WGS) entry which is preliminary data.</text>
</comment>
<accession>A0A9D4HAZ8</accession>
<sequence length="86" mass="9760">MFTLAYFGPFRVSELVATATYSYQLQIAVVRVTGDKHAILVTLRKHKTNQRDIPVTIRIPYEPESALCPVRSFTDYLAVRPHKVGP</sequence>
<gene>
    <name evidence="1" type="ORF">DPMN_105105</name>
</gene>
<protein>
    <submittedName>
        <fullName evidence="1">Uncharacterized protein</fullName>
    </submittedName>
</protein>
<dbReference type="AlphaFoldDB" id="A0A9D4HAZ8"/>
<reference evidence="1" key="2">
    <citation type="submission" date="2020-11" db="EMBL/GenBank/DDBJ databases">
        <authorList>
            <person name="McCartney M.A."/>
            <person name="Auch B."/>
            <person name="Kono T."/>
            <person name="Mallez S."/>
            <person name="Becker A."/>
            <person name="Gohl D.M."/>
            <person name="Silverstein K.A.T."/>
            <person name="Koren S."/>
            <person name="Bechman K.B."/>
            <person name="Herman A."/>
            <person name="Abrahante J.E."/>
            <person name="Garbe J."/>
        </authorList>
    </citation>
    <scope>NUCLEOTIDE SEQUENCE</scope>
    <source>
        <strain evidence="1">Duluth1</strain>
        <tissue evidence="1">Whole animal</tissue>
    </source>
</reference>
<proteinExistence type="predicted"/>
<keyword evidence="2" id="KW-1185">Reference proteome</keyword>
<evidence type="ECO:0000313" key="1">
    <source>
        <dbReference type="EMBL" id="KAH3831833.1"/>
    </source>
</evidence>
<reference evidence="1" key="1">
    <citation type="journal article" date="2019" name="bioRxiv">
        <title>The Genome of the Zebra Mussel, Dreissena polymorpha: A Resource for Invasive Species Research.</title>
        <authorList>
            <person name="McCartney M.A."/>
            <person name="Auch B."/>
            <person name="Kono T."/>
            <person name="Mallez S."/>
            <person name="Zhang Y."/>
            <person name="Obille A."/>
            <person name="Becker A."/>
            <person name="Abrahante J.E."/>
            <person name="Garbe J."/>
            <person name="Badalamenti J.P."/>
            <person name="Herman A."/>
            <person name="Mangelson H."/>
            <person name="Liachko I."/>
            <person name="Sullivan S."/>
            <person name="Sone E.D."/>
            <person name="Koren S."/>
            <person name="Silverstein K.A.T."/>
            <person name="Beckman K.B."/>
            <person name="Gohl D.M."/>
        </authorList>
    </citation>
    <scope>NUCLEOTIDE SEQUENCE</scope>
    <source>
        <strain evidence="1">Duluth1</strain>
        <tissue evidence="1">Whole animal</tissue>
    </source>
</reference>
<dbReference type="Gene3D" id="1.10.443.10">
    <property type="entry name" value="Intergrase catalytic core"/>
    <property type="match status" value="1"/>
</dbReference>
<evidence type="ECO:0000313" key="2">
    <source>
        <dbReference type="Proteomes" id="UP000828390"/>
    </source>
</evidence>
<organism evidence="1 2">
    <name type="scientific">Dreissena polymorpha</name>
    <name type="common">Zebra mussel</name>
    <name type="synonym">Mytilus polymorpha</name>
    <dbReference type="NCBI Taxonomy" id="45954"/>
    <lineage>
        <taxon>Eukaryota</taxon>
        <taxon>Metazoa</taxon>
        <taxon>Spiralia</taxon>
        <taxon>Lophotrochozoa</taxon>
        <taxon>Mollusca</taxon>
        <taxon>Bivalvia</taxon>
        <taxon>Autobranchia</taxon>
        <taxon>Heteroconchia</taxon>
        <taxon>Euheterodonta</taxon>
        <taxon>Imparidentia</taxon>
        <taxon>Neoheterodontei</taxon>
        <taxon>Myida</taxon>
        <taxon>Dreissenoidea</taxon>
        <taxon>Dreissenidae</taxon>
        <taxon>Dreissena</taxon>
    </lineage>
</organism>
<dbReference type="Proteomes" id="UP000828390">
    <property type="component" value="Unassembled WGS sequence"/>
</dbReference>
<name>A0A9D4HAZ8_DREPO</name>
<dbReference type="GO" id="GO:0003677">
    <property type="term" value="F:DNA binding"/>
    <property type="evidence" value="ECO:0007669"/>
    <property type="project" value="InterPro"/>
</dbReference>
<dbReference type="GO" id="GO:0015074">
    <property type="term" value="P:DNA integration"/>
    <property type="evidence" value="ECO:0007669"/>
    <property type="project" value="InterPro"/>
</dbReference>
<dbReference type="EMBL" id="JAIWYP010000004">
    <property type="protein sequence ID" value="KAH3831833.1"/>
    <property type="molecule type" value="Genomic_DNA"/>
</dbReference>
<dbReference type="GO" id="GO:0006310">
    <property type="term" value="P:DNA recombination"/>
    <property type="evidence" value="ECO:0007669"/>
    <property type="project" value="InterPro"/>
</dbReference>
<dbReference type="InterPro" id="IPR013762">
    <property type="entry name" value="Integrase-like_cat_sf"/>
</dbReference>